<keyword evidence="2" id="KW-1185">Reference proteome</keyword>
<name>A0ABS1FWF0_9FLAO</name>
<evidence type="ECO:0008006" key="3">
    <source>
        <dbReference type="Google" id="ProtNLM"/>
    </source>
</evidence>
<evidence type="ECO:0000313" key="2">
    <source>
        <dbReference type="Proteomes" id="UP000628669"/>
    </source>
</evidence>
<comment type="caution">
    <text evidence="1">The sequence shown here is derived from an EMBL/GenBank/DDBJ whole genome shotgun (WGS) entry which is preliminary data.</text>
</comment>
<protein>
    <recommendedName>
        <fullName evidence="3">Glycoside hydrolase family 42 N-terminal domain-containing protein</fullName>
    </recommendedName>
</protein>
<organism evidence="1 2">
    <name type="scientific">Chryseobacterium paridis</name>
    <dbReference type="NCBI Taxonomy" id="2800328"/>
    <lineage>
        <taxon>Bacteria</taxon>
        <taxon>Pseudomonadati</taxon>
        <taxon>Bacteroidota</taxon>
        <taxon>Flavobacteriia</taxon>
        <taxon>Flavobacteriales</taxon>
        <taxon>Weeksellaceae</taxon>
        <taxon>Chryseobacterium group</taxon>
        <taxon>Chryseobacterium</taxon>
    </lineage>
</organism>
<dbReference type="EMBL" id="JAENHK010000010">
    <property type="protein sequence ID" value="MBK1896766.1"/>
    <property type="molecule type" value="Genomic_DNA"/>
</dbReference>
<proteinExistence type="predicted"/>
<evidence type="ECO:0000313" key="1">
    <source>
        <dbReference type="EMBL" id="MBK1896766.1"/>
    </source>
</evidence>
<dbReference type="InterPro" id="IPR017853">
    <property type="entry name" value="GH"/>
</dbReference>
<dbReference type="RefSeq" id="WP_200246495.1">
    <property type="nucleotide sequence ID" value="NZ_JAENHK010000010.1"/>
</dbReference>
<reference evidence="2" key="1">
    <citation type="submission" date="2021-01" db="EMBL/GenBank/DDBJ databases">
        <title>Genome public.</title>
        <authorList>
            <person name="Liu C."/>
            <person name="Sun Q."/>
        </authorList>
    </citation>
    <scope>NUCLEOTIDE SEQUENCE [LARGE SCALE GENOMIC DNA]</scope>
    <source>
        <strain evidence="2">YIM B02567</strain>
    </source>
</reference>
<dbReference type="Proteomes" id="UP000628669">
    <property type="component" value="Unassembled WGS sequence"/>
</dbReference>
<sequence>MKKSFKILCLVLIFLGINLFKSQKPQNYIYTSSGDLHDIEKMITRKDIGGVQIVYNWKSLETEKDVYDFSRIENDLAYLTQLDRKLFIQLQDRFFEPEARYVPDYILKDKEYNGGLVAQYDNPGENKPIGNGWVTQQWNPEVQKRFQKLIGELAKKFDGKIQGINLPETSIDIEMKKDKTGFSCDRYFQAELDNLKFARNAFKKSYVLQYVNFFPCEWENDHQYMSRLFKLAKENNIGLGGPDIVPNKNAQMKNSYPFFHQYKGNLSLVAMAVQEPTLTYKNPKTKKPFTKEEFVEYAENYLGVNIIFWSVESPWLRELKVENGESEGLRVGVL</sequence>
<gene>
    <name evidence="1" type="ORF">JHL15_13445</name>
</gene>
<dbReference type="Gene3D" id="3.20.20.80">
    <property type="entry name" value="Glycosidases"/>
    <property type="match status" value="1"/>
</dbReference>
<dbReference type="SUPFAM" id="SSF51445">
    <property type="entry name" value="(Trans)glycosidases"/>
    <property type="match status" value="1"/>
</dbReference>
<accession>A0ABS1FWF0</accession>